<name>A0A4Y8SRN4_9SPHI</name>
<dbReference type="GO" id="GO:0005524">
    <property type="term" value="F:ATP binding"/>
    <property type="evidence" value="ECO:0007669"/>
    <property type="project" value="UniProtKB-KW"/>
</dbReference>
<dbReference type="SUPFAM" id="SSF140931">
    <property type="entry name" value="Fic-like"/>
    <property type="match status" value="1"/>
</dbReference>
<evidence type="ECO:0000259" key="3">
    <source>
        <dbReference type="PROSITE" id="PS51459"/>
    </source>
</evidence>
<dbReference type="InterPro" id="IPR036597">
    <property type="entry name" value="Fido-like_dom_sf"/>
</dbReference>
<feature type="active site" evidence="1">
    <location>
        <position position="186"/>
    </location>
</feature>
<organism evidence="4 5">
    <name type="scientific">Mucilaginibacter psychrotolerans</name>
    <dbReference type="NCBI Taxonomy" id="1524096"/>
    <lineage>
        <taxon>Bacteria</taxon>
        <taxon>Pseudomonadati</taxon>
        <taxon>Bacteroidota</taxon>
        <taxon>Sphingobacteriia</taxon>
        <taxon>Sphingobacteriales</taxon>
        <taxon>Sphingobacteriaceae</taxon>
        <taxon>Mucilaginibacter</taxon>
    </lineage>
</organism>
<dbReference type="PROSITE" id="PS51459">
    <property type="entry name" value="FIDO"/>
    <property type="match status" value="1"/>
</dbReference>
<comment type="caution">
    <text evidence="4">The sequence shown here is derived from an EMBL/GenBank/DDBJ whole genome shotgun (WGS) entry which is preliminary data.</text>
</comment>
<evidence type="ECO:0000256" key="1">
    <source>
        <dbReference type="PIRSR" id="PIRSR640198-1"/>
    </source>
</evidence>
<dbReference type="InterPro" id="IPR003812">
    <property type="entry name" value="Fido"/>
</dbReference>
<dbReference type="Pfam" id="PF02661">
    <property type="entry name" value="Fic"/>
    <property type="match status" value="1"/>
</dbReference>
<dbReference type="InterPro" id="IPR040198">
    <property type="entry name" value="Fido_containing"/>
</dbReference>
<feature type="binding site" evidence="2">
    <location>
        <begin position="190"/>
        <end position="197"/>
    </location>
    <ligand>
        <name>ATP</name>
        <dbReference type="ChEBI" id="CHEBI:30616"/>
    </ligand>
</feature>
<evidence type="ECO:0000256" key="2">
    <source>
        <dbReference type="PIRSR" id="PIRSR640198-2"/>
    </source>
</evidence>
<evidence type="ECO:0000313" key="5">
    <source>
        <dbReference type="Proteomes" id="UP000297540"/>
    </source>
</evidence>
<dbReference type="Gene3D" id="1.10.3290.10">
    <property type="entry name" value="Fido-like domain"/>
    <property type="match status" value="1"/>
</dbReference>
<dbReference type="PANTHER" id="PTHR13504:SF38">
    <property type="entry name" value="FIDO DOMAIN-CONTAINING PROTEIN"/>
    <property type="match status" value="1"/>
</dbReference>
<dbReference type="PANTHER" id="PTHR13504">
    <property type="entry name" value="FIDO DOMAIN-CONTAINING PROTEIN DDB_G0283145"/>
    <property type="match status" value="1"/>
</dbReference>
<keyword evidence="5" id="KW-1185">Reference proteome</keyword>
<dbReference type="EMBL" id="SOZE01000001">
    <property type="protein sequence ID" value="TFF40994.1"/>
    <property type="molecule type" value="Genomic_DNA"/>
</dbReference>
<dbReference type="AlphaFoldDB" id="A0A4Y8SRN4"/>
<dbReference type="OrthoDB" id="9814400at2"/>
<dbReference type="Proteomes" id="UP000297540">
    <property type="component" value="Unassembled WGS sequence"/>
</dbReference>
<accession>A0A4Y8SRN4</accession>
<proteinExistence type="predicted"/>
<keyword evidence="2" id="KW-0067">ATP-binding</keyword>
<gene>
    <name evidence="4" type="ORF">E2R66_00610</name>
</gene>
<evidence type="ECO:0000313" key="4">
    <source>
        <dbReference type="EMBL" id="TFF40994.1"/>
    </source>
</evidence>
<feature type="domain" description="Fido" evidence="3">
    <location>
        <begin position="98"/>
        <end position="247"/>
    </location>
</feature>
<protein>
    <submittedName>
        <fullName evidence="4">Fic family protein</fullName>
    </submittedName>
</protein>
<reference evidence="4 5" key="1">
    <citation type="journal article" date="2017" name="Int. J. Syst. Evol. Microbiol.">
        <title>Mucilaginibacterpsychrotolerans sp. nov., isolated from peatlands.</title>
        <authorList>
            <person name="Deng Y."/>
            <person name="Shen L."/>
            <person name="Xu B."/>
            <person name="Liu Y."/>
            <person name="Gu Z."/>
            <person name="Liu H."/>
            <person name="Zhou Y."/>
        </authorList>
    </citation>
    <scope>NUCLEOTIDE SEQUENCE [LARGE SCALE GENOMIC DNA]</scope>
    <source>
        <strain evidence="4 5">NH7-4</strain>
    </source>
</reference>
<sequence length="260" mass="29924">MDLRLNILPVDMLQSYCGSFDSDVELAFLQLIESELSADTFSFYTSVSAVFSSKIEGEQIDLDSFVKHKISGAKFLPDYTQKIDDLYDAYLFAQSNNLNAEALRQAHVLLTRHILQKEQRGKVRMDNMFVVTTDGKIEYVACLPPHVESELAKLYDDIAILLDAELSVAETFYFASLIHLVFVKVHPFYDGNGRSARLLEKWFLAEKLGKKAWFLQSEKHYYNFHDTCYKNIRFLGLEYEVLDYSKAMAFLKMLPQGLFA</sequence>
<keyword evidence="2" id="KW-0547">Nucleotide-binding</keyword>